<evidence type="ECO:0000313" key="2">
    <source>
        <dbReference type="EMBL" id="RTG84098.1"/>
    </source>
</evidence>
<evidence type="ECO:0000256" key="1">
    <source>
        <dbReference type="SAM" id="Phobius"/>
    </source>
</evidence>
<organism evidence="2 3">
    <name type="scientific">Schistosoma bovis</name>
    <name type="common">Blood fluke</name>
    <dbReference type="NCBI Taxonomy" id="6184"/>
    <lineage>
        <taxon>Eukaryota</taxon>
        <taxon>Metazoa</taxon>
        <taxon>Spiralia</taxon>
        <taxon>Lophotrochozoa</taxon>
        <taxon>Platyhelminthes</taxon>
        <taxon>Trematoda</taxon>
        <taxon>Digenea</taxon>
        <taxon>Strigeidida</taxon>
        <taxon>Schistosomatoidea</taxon>
        <taxon>Schistosomatidae</taxon>
        <taxon>Schistosoma</taxon>
    </lineage>
</organism>
<evidence type="ECO:0000313" key="3">
    <source>
        <dbReference type="Proteomes" id="UP000290809"/>
    </source>
</evidence>
<proteinExistence type="predicted"/>
<feature type="transmembrane region" description="Helical" evidence="1">
    <location>
        <begin position="6"/>
        <end position="24"/>
    </location>
</feature>
<name>A0A430Q8Q3_SCHBO</name>
<protein>
    <submittedName>
        <fullName evidence="2">Uncharacterized protein</fullName>
    </submittedName>
</protein>
<dbReference type="STRING" id="6184.A0A430Q8Q3"/>
<dbReference type="Proteomes" id="UP000290809">
    <property type="component" value="Unassembled WGS sequence"/>
</dbReference>
<keyword evidence="1" id="KW-0812">Transmembrane</keyword>
<feature type="transmembrane region" description="Helical" evidence="1">
    <location>
        <begin position="237"/>
        <end position="256"/>
    </location>
</feature>
<dbReference type="AlphaFoldDB" id="A0A430Q8Q3"/>
<keyword evidence="3" id="KW-1185">Reference proteome</keyword>
<comment type="caution">
    <text evidence="2">The sequence shown here is derived from an EMBL/GenBank/DDBJ whole genome shotgun (WGS) entry which is preliminary data.</text>
</comment>
<keyword evidence="1" id="KW-1133">Transmembrane helix</keyword>
<dbReference type="EMBL" id="QMKO01002266">
    <property type="protein sequence ID" value="RTG84098.1"/>
    <property type="molecule type" value="Genomic_DNA"/>
</dbReference>
<accession>A0A430Q8Q3</accession>
<feature type="transmembrane region" description="Helical" evidence="1">
    <location>
        <begin position="53"/>
        <end position="77"/>
    </location>
</feature>
<keyword evidence="1" id="KW-0472">Membrane</keyword>
<reference evidence="2 3" key="1">
    <citation type="journal article" date="2019" name="PLoS Pathog.">
        <title>Genome sequence of the bovine parasite Schistosoma bovis Tanzania.</title>
        <authorList>
            <person name="Oey H."/>
            <person name="Zakrzewski M."/>
            <person name="Gobert G."/>
            <person name="Gravermann K."/>
            <person name="Stoye J."/>
            <person name="Jones M."/>
            <person name="Mcmanus D."/>
            <person name="Krause L."/>
        </authorList>
    </citation>
    <scope>NUCLEOTIDE SEQUENCE [LARGE SCALE GENOMIC DNA]</scope>
    <source>
        <strain evidence="2 3">TAN1997</strain>
    </source>
</reference>
<gene>
    <name evidence="2" type="ORF">DC041_0008388</name>
</gene>
<sequence length="257" mass="29519">MGQFFLYHILAWRSYVTFIIYLLIDLMNQLKQFTGIDSFNNHNHDHDHHYHYILINIITIICLLMSTIYLVTTLSIYQYKHYPPPPPPAPPAPPPHYVYIVSLLRILLRLQLKTIAASWRLCRNSSKWNPLRNRVDKIPDMYLDSNEFFLSVSSLQKKISSSSSSSSSPSSPTILSTATTTPGFFNDKNHYQKQQSERSIVQQENVLYKFISHKKDSDIILCDQLTKQTCGVYLDRLLVSTLLGLAIGLCSIGFTTD</sequence>